<accession>A0A285JYR5</accession>
<evidence type="ECO:0000313" key="2">
    <source>
        <dbReference type="Proteomes" id="UP000219612"/>
    </source>
</evidence>
<protein>
    <submittedName>
        <fullName evidence="1">Uncharacterized protein</fullName>
    </submittedName>
</protein>
<name>A0A285JYR5_9ACTN</name>
<dbReference type="AlphaFoldDB" id="A0A285JYR5"/>
<dbReference type="Proteomes" id="UP000219612">
    <property type="component" value="Unassembled WGS sequence"/>
</dbReference>
<organism evidence="1 2">
    <name type="scientific">Paractinoplanes atraurantiacus</name>
    <dbReference type="NCBI Taxonomy" id="1036182"/>
    <lineage>
        <taxon>Bacteria</taxon>
        <taxon>Bacillati</taxon>
        <taxon>Actinomycetota</taxon>
        <taxon>Actinomycetes</taxon>
        <taxon>Micromonosporales</taxon>
        <taxon>Micromonosporaceae</taxon>
        <taxon>Paractinoplanes</taxon>
    </lineage>
</organism>
<dbReference type="EMBL" id="OBDY01000026">
    <property type="protein sequence ID" value="SNY64221.1"/>
    <property type="molecule type" value="Genomic_DNA"/>
</dbReference>
<reference evidence="1 2" key="1">
    <citation type="submission" date="2017-09" db="EMBL/GenBank/DDBJ databases">
        <authorList>
            <person name="Ehlers B."/>
            <person name="Leendertz F.H."/>
        </authorList>
    </citation>
    <scope>NUCLEOTIDE SEQUENCE [LARGE SCALE GENOMIC DNA]</scope>
    <source>
        <strain evidence="1 2">CGMCC 4.6857</strain>
    </source>
</reference>
<sequence>MDVLRRILCAMGRHSGEWSHPGSRCEMVRVCAVCGKTEERGRHDWGAFAPAGGCDRVRHCLRCGATDSWPEHDWGPWLYANTEFNAPQVRTCRRCQISERTTPTYR</sequence>
<gene>
    <name evidence="1" type="ORF">SAMN05421748_12670</name>
</gene>
<proteinExistence type="predicted"/>
<keyword evidence="2" id="KW-1185">Reference proteome</keyword>
<evidence type="ECO:0000313" key="1">
    <source>
        <dbReference type="EMBL" id="SNY64221.1"/>
    </source>
</evidence>